<dbReference type="GO" id="GO:0005789">
    <property type="term" value="C:endoplasmic reticulum membrane"/>
    <property type="evidence" value="ECO:0007669"/>
    <property type="project" value="UniProtKB-SubCell"/>
</dbReference>
<evidence type="ECO:0000256" key="9">
    <source>
        <dbReference type="ARBA" id="ARBA00023054"/>
    </source>
</evidence>
<feature type="transmembrane region" description="Helical" evidence="21">
    <location>
        <begin position="855"/>
        <end position="874"/>
    </location>
</feature>
<protein>
    <recommendedName>
        <fullName evidence="18">Sarcolemmal membrane-associated protein</fullName>
    </recommendedName>
</protein>
<dbReference type="InterPro" id="IPR008984">
    <property type="entry name" value="SMAD_FHA_dom_sf"/>
</dbReference>
<dbReference type="PROSITE" id="PS50006">
    <property type="entry name" value="FHA_DOMAIN"/>
    <property type="match status" value="1"/>
</dbReference>
<keyword evidence="24" id="KW-1185">Reference proteome</keyword>
<keyword evidence="6 21" id="KW-0812">Transmembrane</keyword>
<keyword evidence="9 19" id="KW-0175">Coiled coil</keyword>
<keyword evidence="10" id="KW-0496">Mitochondrion</keyword>
<dbReference type="GO" id="GO:1900825">
    <property type="term" value="P:regulation of membrane depolarization during cardiac muscle cell action potential"/>
    <property type="evidence" value="ECO:0007669"/>
    <property type="project" value="TreeGrafter"/>
</dbReference>
<keyword evidence="7" id="KW-0256">Endoplasmic reticulum</keyword>
<evidence type="ECO:0000313" key="24">
    <source>
        <dbReference type="Proteomes" id="UP000472264"/>
    </source>
</evidence>
<dbReference type="PANTHER" id="PTHR15715:SF22">
    <property type="entry name" value="SARCOLEMMAL MEMBRANE-ASSOCIATED PROTEIN"/>
    <property type="match status" value="1"/>
</dbReference>
<feature type="coiled-coil region" evidence="19">
    <location>
        <begin position="172"/>
        <end position="199"/>
    </location>
</feature>
<dbReference type="GO" id="GO:0072659">
    <property type="term" value="P:protein localization to plasma membrane"/>
    <property type="evidence" value="ECO:0007669"/>
    <property type="project" value="TreeGrafter"/>
</dbReference>
<evidence type="ECO:0000256" key="10">
    <source>
        <dbReference type="ARBA" id="ARBA00023128"/>
    </source>
</evidence>
<comment type="subcellular location">
    <subcellularLocation>
        <location evidence="15">Cell membrane</location>
        <location evidence="15">Sarcolemma</location>
        <topology evidence="15">Single-pass type IV membrane protein</topology>
    </subcellularLocation>
    <subcellularLocation>
        <location evidence="1">Cytoplasm</location>
        <location evidence="1">Cytoskeleton</location>
        <location evidence="1">Microtubule organizing center</location>
        <location evidence="1">Centrosome</location>
    </subcellularLocation>
    <subcellularLocation>
        <location evidence="2">Endoplasmic reticulum membrane</location>
        <topology evidence="2">Single-pass membrane protein</topology>
    </subcellularLocation>
    <subcellularLocation>
        <location evidence="13">Mitochondrion membrane</location>
        <topology evidence="13">Single-pass type IV membrane protein</topology>
    </subcellularLocation>
</comment>
<dbReference type="Pfam" id="PF00498">
    <property type="entry name" value="FHA"/>
    <property type="match status" value="1"/>
</dbReference>
<evidence type="ECO:0000256" key="13">
    <source>
        <dbReference type="ARBA" id="ARBA00046294"/>
    </source>
</evidence>
<evidence type="ECO:0000256" key="16">
    <source>
        <dbReference type="ARBA" id="ARBA00061687"/>
    </source>
</evidence>
<evidence type="ECO:0000256" key="7">
    <source>
        <dbReference type="ARBA" id="ARBA00022824"/>
    </source>
</evidence>
<organism evidence="23 24">
    <name type="scientific">Echeneis naucrates</name>
    <name type="common">Live sharksucker</name>
    <dbReference type="NCBI Taxonomy" id="173247"/>
    <lineage>
        <taxon>Eukaryota</taxon>
        <taxon>Metazoa</taxon>
        <taxon>Chordata</taxon>
        <taxon>Craniata</taxon>
        <taxon>Vertebrata</taxon>
        <taxon>Euteleostomi</taxon>
        <taxon>Actinopterygii</taxon>
        <taxon>Neopterygii</taxon>
        <taxon>Teleostei</taxon>
        <taxon>Neoteleostei</taxon>
        <taxon>Acanthomorphata</taxon>
        <taxon>Carangaria</taxon>
        <taxon>Carangiformes</taxon>
        <taxon>Echeneidae</taxon>
        <taxon>Echeneis</taxon>
    </lineage>
</organism>
<dbReference type="SMART" id="SM00240">
    <property type="entry name" value="FHA"/>
    <property type="match status" value="1"/>
</dbReference>
<keyword evidence="3" id="KW-1003">Cell membrane</keyword>
<evidence type="ECO:0000256" key="17">
    <source>
        <dbReference type="ARBA" id="ARBA00066015"/>
    </source>
</evidence>
<feature type="compositionally biased region" description="Acidic residues" evidence="20">
    <location>
        <begin position="405"/>
        <end position="427"/>
    </location>
</feature>
<evidence type="ECO:0000256" key="11">
    <source>
        <dbReference type="ARBA" id="ARBA00023136"/>
    </source>
</evidence>
<reference evidence="23" key="1">
    <citation type="submission" date="2021-04" db="EMBL/GenBank/DDBJ databases">
        <authorList>
            <consortium name="Wellcome Sanger Institute Data Sharing"/>
        </authorList>
    </citation>
    <scope>NUCLEOTIDE SEQUENCE [LARGE SCALE GENOMIC DNA]</scope>
</reference>
<evidence type="ECO:0000313" key="23">
    <source>
        <dbReference type="Ensembl" id="ENSENLP00000012652.1"/>
    </source>
</evidence>
<dbReference type="FunFam" id="2.60.200.20:FF:000003">
    <property type="entry name" value="sarcolemmal membrane-associated protein isoform X2"/>
    <property type="match status" value="1"/>
</dbReference>
<evidence type="ECO:0000256" key="15">
    <source>
        <dbReference type="ARBA" id="ARBA00060409"/>
    </source>
</evidence>
<dbReference type="CDD" id="cd22679">
    <property type="entry name" value="FHA_SLMAP"/>
    <property type="match status" value="1"/>
</dbReference>
<dbReference type="Proteomes" id="UP000472264">
    <property type="component" value="Chromosome 5"/>
</dbReference>
<gene>
    <name evidence="23" type="primary">slmapa</name>
</gene>
<evidence type="ECO:0000256" key="5">
    <source>
        <dbReference type="ARBA" id="ARBA00022553"/>
    </source>
</evidence>
<dbReference type="SUPFAM" id="SSF49879">
    <property type="entry name" value="SMAD/FHA domain"/>
    <property type="match status" value="1"/>
</dbReference>
<feature type="region of interest" description="Disordered" evidence="20">
    <location>
        <begin position="383"/>
        <end position="438"/>
    </location>
</feature>
<accession>A0A665TZH1</accession>
<reference evidence="23" key="2">
    <citation type="submission" date="2025-08" db="UniProtKB">
        <authorList>
            <consortium name="Ensembl"/>
        </authorList>
    </citation>
    <scope>IDENTIFICATION</scope>
</reference>
<dbReference type="InterPro" id="IPR051176">
    <property type="entry name" value="Cent_Immune-Sig_Mod"/>
</dbReference>
<comment type="similarity">
    <text evidence="16">Belongs to the SLMAP family.</text>
</comment>
<evidence type="ECO:0000256" key="4">
    <source>
        <dbReference type="ARBA" id="ARBA00022490"/>
    </source>
</evidence>
<feature type="coiled-coil region" evidence="19">
    <location>
        <begin position="675"/>
        <end position="849"/>
    </location>
</feature>
<comment type="function">
    <text evidence="14">Associates with the striatin-interacting phosphatase and kinase (STRIPAK) core complex, forming the extended (SIKE1:SLMAP)STRIPAK complex. The (SIKE1:SLMAP)STRIPAK complex dephosphorylates STK3 leading to the inhibition of Hippo signaling and the control of cell growth. May play a role during myoblast fusion.</text>
</comment>
<sequence length="883" mass="100452">MPSALAVFACRPNSHPFQERHVYLDEPVKIGRSVARCRPAQNNATFDCKVLSRNHALVWFDHKTGKFYLQDTKSSNGTFINSQRLSRGSEESPPCEVLSGDIIQFGVDVTENTRKVTHGCIVSTIKLFLPDGMEARRRSDVIQTPLPLPVDKVAANTPTMYSQELFQLSQYLQEALHREQMLEQKLATLQRLLATTQEASESSWQALIDEDRLLSRLEVMGSQLQAYSKSQTEEGIRKELLALQEDKHNYETTAKESLRRVLQEKIEVVRKLSEVERSLSNTEDECTHLKEMSERGQEELRELANKYNAAVNEIKELTEKIKAAEGRQEELTQRGATEKRELELRIEEMEEKEQVLQARIEALQADNDFSNERLAALQDVNNVSHGPLEEPVEVKQSQETPVSHEEDEDEEDTDTDDGAVGEDEDIDDNCHVNNSGGDSTRIQQLIECPPVKQLKETVSSSIHKLANFDEVMDAHLQNNQTAEDDLLASPDRLKGNQMDAKESDMSDTLSPSKDRSSDDTSDGNMDDQELNEPQNRVALLKAELHRAGLEPGDTEQVIHHLHRELLEAQELANTGKQKCLELQALLEEERRSNSQQTEESTKQIQYLQTQLGKLQADMEALREQRESTICNTREELYSAQEEILVLRHAMEAATAEREREIAALQADLGTVRSELEHWRTTAAKYEEEINRLQDAFTQQQQQQNTANQLQVDCVALQERCVCLQQDCDGLRAERKSLTDKLHRLEAELSSTREQSLVLSTNLESLEKREEVLQGKLGSLENQHLQDASRLKSQLDQAQARTHTLQKEYEDTQSQLLDLRQRYERTEQEKRNIHQELEQCRSSLKLLQDKTGSSGWSPWMPVIAVMVAVTAAVLYPNLSKSSST</sequence>
<evidence type="ECO:0000256" key="20">
    <source>
        <dbReference type="SAM" id="MobiDB-lite"/>
    </source>
</evidence>
<evidence type="ECO:0000256" key="14">
    <source>
        <dbReference type="ARBA" id="ARBA00057671"/>
    </source>
</evidence>
<feature type="region of interest" description="Disordered" evidence="20">
    <location>
        <begin position="496"/>
        <end position="531"/>
    </location>
</feature>
<dbReference type="Ensembl" id="ENSENLT00000013169.1">
    <property type="protein sequence ID" value="ENSENLP00000012652.1"/>
    <property type="gene ID" value="ENSENLG00000003603.1"/>
</dbReference>
<feature type="coiled-coil region" evidence="19">
    <location>
        <begin position="579"/>
        <end position="631"/>
    </location>
</feature>
<feature type="coiled-coil region" evidence="19">
    <location>
        <begin position="265"/>
        <end position="380"/>
    </location>
</feature>
<dbReference type="GO" id="GO:0005813">
    <property type="term" value="C:centrosome"/>
    <property type="evidence" value="ECO:0007669"/>
    <property type="project" value="UniProtKB-SubCell"/>
</dbReference>
<feature type="domain" description="FHA" evidence="22">
    <location>
        <begin position="28"/>
        <end position="85"/>
    </location>
</feature>
<dbReference type="GO" id="GO:0031966">
    <property type="term" value="C:mitochondrial membrane"/>
    <property type="evidence" value="ECO:0007669"/>
    <property type="project" value="UniProtKB-SubCell"/>
</dbReference>
<reference evidence="23" key="3">
    <citation type="submission" date="2025-09" db="UniProtKB">
        <authorList>
            <consortium name="Ensembl"/>
        </authorList>
    </citation>
    <scope>IDENTIFICATION</scope>
</reference>
<dbReference type="Gene3D" id="2.60.200.20">
    <property type="match status" value="1"/>
</dbReference>
<evidence type="ECO:0000256" key="1">
    <source>
        <dbReference type="ARBA" id="ARBA00004300"/>
    </source>
</evidence>
<dbReference type="PANTHER" id="PTHR15715">
    <property type="entry name" value="CENTROSOMAL PROTEIN OF 170 KDA"/>
    <property type="match status" value="1"/>
</dbReference>
<dbReference type="CDD" id="cd21911">
    <property type="entry name" value="CC1_SLMAP"/>
    <property type="match status" value="1"/>
</dbReference>
<evidence type="ECO:0000256" key="12">
    <source>
        <dbReference type="ARBA" id="ARBA00023212"/>
    </source>
</evidence>
<name>A0A665TZH1_ECHNA</name>
<evidence type="ECO:0000256" key="19">
    <source>
        <dbReference type="SAM" id="Coils"/>
    </source>
</evidence>
<keyword evidence="4" id="KW-0963">Cytoplasm</keyword>
<evidence type="ECO:0000256" key="18">
    <source>
        <dbReference type="ARBA" id="ARBA00074026"/>
    </source>
</evidence>
<keyword evidence="11 21" id="KW-0472">Membrane</keyword>
<evidence type="ECO:0000256" key="21">
    <source>
        <dbReference type="SAM" id="Phobius"/>
    </source>
</evidence>
<comment type="subunit">
    <text evidence="17">Homodimer. Interacts with myosin. Interacts with SIKE1 and both associate with the STRIPAK core complex composed of PP2A catalytic and scaffolding subunits, the striatins (PP2A regulatory subunits), the striatin-associated proteins MOB4, STRIP1 and STRIP2, PDCD10 and members of the STE20 kinases, such as STK24 and STK26. Interacts (via FHA domain) with STK3 (when phosphorylated); the interaction associates STK3 with the STRIPAK complex.</text>
</comment>
<keyword evidence="8 21" id="KW-1133">Transmembrane helix</keyword>
<dbReference type="GO" id="GO:0042383">
    <property type="term" value="C:sarcolemma"/>
    <property type="evidence" value="ECO:0007669"/>
    <property type="project" value="UniProtKB-SubCell"/>
</dbReference>
<evidence type="ECO:0000256" key="3">
    <source>
        <dbReference type="ARBA" id="ARBA00022475"/>
    </source>
</evidence>
<dbReference type="Gene3D" id="1.10.287.1490">
    <property type="match status" value="1"/>
</dbReference>
<keyword evidence="12" id="KW-0206">Cytoskeleton</keyword>
<dbReference type="AlphaFoldDB" id="A0A665TZH1"/>
<keyword evidence="5" id="KW-0597">Phosphoprotein</keyword>
<dbReference type="InterPro" id="IPR000253">
    <property type="entry name" value="FHA_dom"/>
</dbReference>
<evidence type="ECO:0000259" key="22">
    <source>
        <dbReference type="PROSITE" id="PS50006"/>
    </source>
</evidence>
<evidence type="ECO:0000256" key="6">
    <source>
        <dbReference type="ARBA" id="ARBA00022692"/>
    </source>
</evidence>
<proteinExistence type="inferred from homology"/>
<evidence type="ECO:0000256" key="2">
    <source>
        <dbReference type="ARBA" id="ARBA00004389"/>
    </source>
</evidence>
<feature type="compositionally biased region" description="Acidic residues" evidence="20">
    <location>
        <begin position="519"/>
        <end position="530"/>
    </location>
</feature>
<evidence type="ECO:0000256" key="8">
    <source>
        <dbReference type="ARBA" id="ARBA00022989"/>
    </source>
</evidence>